<accession>A0A9C6E282</accession>
<dbReference type="GeneID" id="119642614"/>
<dbReference type="AlphaFoldDB" id="A0A9C6E282"/>
<dbReference type="InterPro" id="IPR036875">
    <property type="entry name" value="Znf_CCHC_sf"/>
</dbReference>
<gene>
    <name evidence="4" type="primary">LOC119642614</name>
</gene>
<keyword evidence="1" id="KW-0862">Zinc</keyword>
<protein>
    <submittedName>
        <fullName evidence="4">Uncharacterized protein LOC119642614</fullName>
    </submittedName>
</protein>
<keyword evidence="3" id="KW-1185">Reference proteome</keyword>
<organism evidence="3 4">
    <name type="scientific">Glossina fuscipes</name>
    <dbReference type="NCBI Taxonomy" id="7396"/>
    <lineage>
        <taxon>Eukaryota</taxon>
        <taxon>Metazoa</taxon>
        <taxon>Ecdysozoa</taxon>
        <taxon>Arthropoda</taxon>
        <taxon>Hexapoda</taxon>
        <taxon>Insecta</taxon>
        <taxon>Pterygota</taxon>
        <taxon>Neoptera</taxon>
        <taxon>Endopterygota</taxon>
        <taxon>Diptera</taxon>
        <taxon>Brachycera</taxon>
        <taxon>Muscomorpha</taxon>
        <taxon>Hippoboscoidea</taxon>
        <taxon>Glossinidae</taxon>
        <taxon>Glossina</taxon>
    </lineage>
</organism>
<keyword evidence="1" id="KW-0863">Zinc-finger</keyword>
<dbReference type="Gene3D" id="4.10.60.10">
    <property type="entry name" value="Zinc finger, CCHC-type"/>
    <property type="match status" value="1"/>
</dbReference>
<dbReference type="GO" id="GO:0008270">
    <property type="term" value="F:zinc ion binding"/>
    <property type="evidence" value="ECO:0007669"/>
    <property type="project" value="UniProtKB-KW"/>
</dbReference>
<dbReference type="GO" id="GO:0003676">
    <property type="term" value="F:nucleic acid binding"/>
    <property type="evidence" value="ECO:0007669"/>
    <property type="project" value="InterPro"/>
</dbReference>
<dbReference type="Pfam" id="PF00098">
    <property type="entry name" value="zf-CCHC"/>
    <property type="match status" value="2"/>
</dbReference>
<dbReference type="SUPFAM" id="SSF57756">
    <property type="entry name" value="Retrovirus zinc finger-like domains"/>
    <property type="match status" value="1"/>
</dbReference>
<feature type="domain" description="CCHC-type" evidence="2">
    <location>
        <begin position="120"/>
        <end position="135"/>
    </location>
</feature>
<proteinExistence type="predicted"/>
<keyword evidence="1" id="KW-0479">Metal-binding</keyword>
<dbReference type="SMART" id="SM00343">
    <property type="entry name" value="ZnF_C2HC"/>
    <property type="match status" value="2"/>
</dbReference>
<dbReference type="KEGG" id="gfs:119642614"/>
<name>A0A9C6E282_9MUSC</name>
<evidence type="ECO:0000313" key="4">
    <source>
        <dbReference type="RefSeq" id="XP_037897739.1"/>
    </source>
</evidence>
<evidence type="ECO:0000259" key="2">
    <source>
        <dbReference type="PROSITE" id="PS50158"/>
    </source>
</evidence>
<dbReference type="RefSeq" id="XP_037897739.1">
    <property type="nucleotide sequence ID" value="XM_038041811.1"/>
</dbReference>
<evidence type="ECO:0000256" key="1">
    <source>
        <dbReference type="PROSITE-ProRule" id="PRU00047"/>
    </source>
</evidence>
<dbReference type="PROSITE" id="PS50158">
    <property type="entry name" value="ZF_CCHC"/>
    <property type="match status" value="1"/>
</dbReference>
<dbReference type="Proteomes" id="UP000092443">
    <property type="component" value="Unplaced"/>
</dbReference>
<dbReference type="InterPro" id="IPR001878">
    <property type="entry name" value="Znf_CCHC"/>
</dbReference>
<sequence length="177" mass="19926">MLLEFKQSAKDKNTAYQQLVEKALGQEASVKLMTKRTKIEFKDLDKVTSADDLIVAINTRFSSMSIKKAVVMSSRKAYAGTQTAIISVPTKIPKKLLEAGKIKVGWVVSRIREKSAALICYRCFEEGHIARNCKEEKDRSYLKCSEEGHRARDCNKSPCCGICKKQGKPHWPAEISR</sequence>
<evidence type="ECO:0000313" key="3">
    <source>
        <dbReference type="Proteomes" id="UP000092443"/>
    </source>
</evidence>
<reference evidence="4" key="1">
    <citation type="submission" date="2025-08" db="UniProtKB">
        <authorList>
            <consortium name="RefSeq"/>
        </authorList>
    </citation>
    <scope>IDENTIFICATION</scope>
    <source>
        <tissue evidence="4">Whole body pupa</tissue>
    </source>
</reference>